<dbReference type="FunFam" id="3.10.330.10:FF:000002">
    <property type="entry name" value="ubiquitin fusion degradation protein 1 homolog"/>
    <property type="match status" value="1"/>
</dbReference>
<evidence type="ECO:0000256" key="2">
    <source>
        <dbReference type="ARBA" id="ARBA00022786"/>
    </source>
</evidence>
<dbReference type="OrthoDB" id="422728at2759"/>
<feature type="region of interest" description="Disordered" evidence="3">
    <location>
        <begin position="155"/>
        <end position="186"/>
    </location>
</feature>
<evidence type="ECO:0000256" key="1">
    <source>
        <dbReference type="ARBA" id="ARBA00006043"/>
    </source>
</evidence>
<dbReference type="Pfam" id="PF24842">
    <property type="entry name" value="UFD1_N2"/>
    <property type="match status" value="1"/>
</dbReference>
<dbReference type="PANTHER" id="PTHR12555:SF13">
    <property type="entry name" value="UBIQUITIN RECOGNITION FACTOR IN ER-ASSOCIATED DEGRADATION PROTEIN 1"/>
    <property type="match status" value="1"/>
</dbReference>
<dbReference type="InterPro" id="IPR042299">
    <property type="entry name" value="Ufd1-like_Nn"/>
</dbReference>
<dbReference type="InterPro" id="IPR004854">
    <property type="entry name" value="Ufd1-like"/>
</dbReference>
<evidence type="ECO:0000256" key="3">
    <source>
        <dbReference type="SAM" id="MobiDB-lite"/>
    </source>
</evidence>
<feature type="non-terminal residue" evidence="6">
    <location>
        <position position="223"/>
    </location>
</feature>
<dbReference type="Proteomes" id="UP000749646">
    <property type="component" value="Unassembled WGS sequence"/>
</dbReference>
<feature type="domain" description="Ubiquitin fusion degradation protein UFD1 N-terminal subdomain 1" evidence="4">
    <location>
        <begin position="1"/>
        <end position="52"/>
    </location>
</feature>
<evidence type="ECO:0000313" key="6">
    <source>
        <dbReference type="EMBL" id="KAF9944960.1"/>
    </source>
</evidence>
<comment type="similarity">
    <text evidence="1">Belongs to the UFD1 family.</text>
</comment>
<evidence type="ECO:0000259" key="5">
    <source>
        <dbReference type="Pfam" id="PF24842"/>
    </source>
</evidence>
<protein>
    <submittedName>
        <fullName evidence="6">Ubiquitin fusion degradation protein</fullName>
    </submittedName>
</protein>
<dbReference type="InterPro" id="IPR055418">
    <property type="entry name" value="UFD1_N2"/>
</dbReference>
<dbReference type="GO" id="GO:0036503">
    <property type="term" value="P:ERAD pathway"/>
    <property type="evidence" value="ECO:0007669"/>
    <property type="project" value="TreeGrafter"/>
</dbReference>
<dbReference type="PANTHER" id="PTHR12555">
    <property type="entry name" value="UBIQUITIN FUSION DEGRADATON PROTEIN 1"/>
    <property type="match status" value="1"/>
</dbReference>
<sequence>MLFELSRGGKSTHAGVLEFIAEEGRVYLPYWMMKTLLIAEGDLVIVKSTGLPLGSFVKIQPQSVDFLDISDPKAVLENALRNFSTLTVGDHIEISYNDKIYGILVMEIKPPGVGVSIVETDLEVDFAPPVGYQEPIPTPRGRPVMESKMKKEVERIATPDSAKKKPFEGQGQRLNPSGNKGKSKEVKNVGITLNTISVSEAKETVDVLDKNGSEAPAALNLPL</sequence>
<dbReference type="Gene3D" id="2.40.40.50">
    <property type="entry name" value="Ubiquitin fusion degradation protein UFD1, N-terminal domain"/>
    <property type="match status" value="1"/>
</dbReference>
<feature type="compositionally biased region" description="Basic and acidic residues" evidence="3">
    <location>
        <begin position="155"/>
        <end position="167"/>
    </location>
</feature>
<dbReference type="Gene3D" id="3.10.330.10">
    <property type="match status" value="1"/>
</dbReference>
<reference evidence="6" key="1">
    <citation type="journal article" date="2020" name="Fungal Divers.">
        <title>Resolving the Mortierellaceae phylogeny through synthesis of multi-gene phylogenetics and phylogenomics.</title>
        <authorList>
            <person name="Vandepol N."/>
            <person name="Liber J."/>
            <person name="Desiro A."/>
            <person name="Na H."/>
            <person name="Kennedy M."/>
            <person name="Barry K."/>
            <person name="Grigoriev I.V."/>
            <person name="Miller A.N."/>
            <person name="O'Donnell K."/>
            <person name="Stajich J.E."/>
            <person name="Bonito G."/>
        </authorList>
    </citation>
    <scope>NUCLEOTIDE SEQUENCE</scope>
    <source>
        <strain evidence="6">MES-2147</strain>
    </source>
</reference>
<dbReference type="Pfam" id="PF03152">
    <property type="entry name" value="UFD1_N1"/>
    <property type="match status" value="1"/>
</dbReference>
<organism evidence="6 7">
    <name type="scientific">Modicella reniformis</name>
    <dbReference type="NCBI Taxonomy" id="1440133"/>
    <lineage>
        <taxon>Eukaryota</taxon>
        <taxon>Fungi</taxon>
        <taxon>Fungi incertae sedis</taxon>
        <taxon>Mucoromycota</taxon>
        <taxon>Mortierellomycotina</taxon>
        <taxon>Mortierellomycetes</taxon>
        <taxon>Mortierellales</taxon>
        <taxon>Mortierellaceae</taxon>
        <taxon>Modicella</taxon>
    </lineage>
</organism>
<dbReference type="AlphaFoldDB" id="A0A9P6LVM2"/>
<dbReference type="InterPro" id="IPR055417">
    <property type="entry name" value="UFD1_N1"/>
</dbReference>
<accession>A0A9P6LVM2</accession>
<feature type="domain" description="Ubiquitin fusion degradation protein UFD1 N-terminal subdomain 2" evidence="5">
    <location>
        <begin position="54"/>
        <end position="129"/>
    </location>
</feature>
<dbReference type="GO" id="GO:0006511">
    <property type="term" value="P:ubiquitin-dependent protein catabolic process"/>
    <property type="evidence" value="ECO:0007669"/>
    <property type="project" value="InterPro"/>
</dbReference>
<dbReference type="GO" id="GO:0031593">
    <property type="term" value="F:polyubiquitin modification-dependent protein binding"/>
    <property type="evidence" value="ECO:0007669"/>
    <property type="project" value="TreeGrafter"/>
</dbReference>
<keyword evidence="7" id="KW-1185">Reference proteome</keyword>
<gene>
    <name evidence="6" type="primary">UFD1</name>
    <name evidence="6" type="ORF">BGZ65_011382</name>
</gene>
<evidence type="ECO:0000259" key="4">
    <source>
        <dbReference type="Pfam" id="PF03152"/>
    </source>
</evidence>
<name>A0A9P6LVM2_9FUNG</name>
<keyword evidence="2" id="KW-0833">Ubl conjugation pathway</keyword>
<dbReference type="EMBL" id="JAAAHW010008169">
    <property type="protein sequence ID" value="KAF9944960.1"/>
    <property type="molecule type" value="Genomic_DNA"/>
</dbReference>
<dbReference type="GO" id="GO:0034098">
    <property type="term" value="C:VCP-NPL4-UFD1 AAA ATPase complex"/>
    <property type="evidence" value="ECO:0007669"/>
    <property type="project" value="TreeGrafter"/>
</dbReference>
<evidence type="ECO:0000313" key="7">
    <source>
        <dbReference type="Proteomes" id="UP000749646"/>
    </source>
</evidence>
<proteinExistence type="inferred from homology"/>
<comment type="caution">
    <text evidence="6">The sequence shown here is derived from an EMBL/GenBank/DDBJ whole genome shotgun (WGS) entry which is preliminary data.</text>
</comment>